<evidence type="ECO:0000256" key="1">
    <source>
        <dbReference type="SAM" id="SignalP"/>
    </source>
</evidence>
<keyword evidence="1" id="KW-0732">Signal</keyword>
<sequence length="164" mass="17524">MKKLFLLMAILGLGLTSVKAQKHFTFGLNAGIPLSDVEDTHNFYGSADIAYRVDIIKLLDIGGAIGYSHFFKDNDLQIFDAFDHDDLQFITAAGTARLRILAILFAGTDLGYAIGLGSDSDGGLFLRPHLGVNLGIANVLVSYTNISADGDNVASINGGVEIKF</sequence>
<name>A0A9X1V2S1_9FLAO</name>
<dbReference type="EMBL" id="JAKVTV010000002">
    <property type="protein sequence ID" value="MCH4823342.1"/>
    <property type="molecule type" value="Genomic_DNA"/>
</dbReference>
<proteinExistence type="predicted"/>
<gene>
    <name evidence="2" type="ORF">ML462_09150</name>
</gene>
<accession>A0A9X1V2S1</accession>
<organism evidence="2 3">
    <name type="scientific">Christiangramia lutea</name>
    <dbReference type="NCBI Taxonomy" id="1607951"/>
    <lineage>
        <taxon>Bacteria</taxon>
        <taxon>Pseudomonadati</taxon>
        <taxon>Bacteroidota</taxon>
        <taxon>Flavobacteriia</taxon>
        <taxon>Flavobacteriales</taxon>
        <taxon>Flavobacteriaceae</taxon>
        <taxon>Christiangramia</taxon>
    </lineage>
</organism>
<keyword evidence="3" id="KW-1185">Reference proteome</keyword>
<dbReference type="RefSeq" id="WP_240713501.1">
    <property type="nucleotide sequence ID" value="NZ_JAKVTV010000002.1"/>
</dbReference>
<feature type="chain" id="PRO_5040833505" description="Outer membrane protein beta-barrel domain-containing protein" evidence="1">
    <location>
        <begin position="21"/>
        <end position="164"/>
    </location>
</feature>
<feature type="signal peptide" evidence="1">
    <location>
        <begin position="1"/>
        <end position="20"/>
    </location>
</feature>
<dbReference type="AlphaFoldDB" id="A0A9X1V2S1"/>
<comment type="caution">
    <text evidence="2">The sequence shown here is derived from an EMBL/GenBank/DDBJ whole genome shotgun (WGS) entry which is preliminary data.</text>
</comment>
<dbReference type="Proteomes" id="UP001139226">
    <property type="component" value="Unassembled WGS sequence"/>
</dbReference>
<evidence type="ECO:0008006" key="4">
    <source>
        <dbReference type="Google" id="ProtNLM"/>
    </source>
</evidence>
<protein>
    <recommendedName>
        <fullName evidence="4">Outer membrane protein beta-barrel domain-containing protein</fullName>
    </recommendedName>
</protein>
<evidence type="ECO:0000313" key="2">
    <source>
        <dbReference type="EMBL" id="MCH4823342.1"/>
    </source>
</evidence>
<evidence type="ECO:0000313" key="3">
    <source>
        <dbReference type="Proteomes" id="UP001139226"/>
    </source>
</evidence>
<reference evidence="2" key="1">
    <citation type="submission" date="2022-03" db="EMBL/GenBank/DDBJ databases">
        <title>Gramella crocea sp. nov., isolated from activated sludge of a seafood processing plant.</title>
        <authorList>
            <person name="Zhang X."/>
        </authorList>
    </citation>
    <scope>NUCLEOTIDE SEQUENCE</scope>
    <source>
        <strain evidence="2">YJ019</strain>
    </source>
</reference>